<feature type="domain" description="Amine oxidase" evidence="7">
    <location>
        <begin position="76"/>
        <end position="404"/>
    </location>
</feature>
<evidence type="ECO:0000256" key="4">
    <source>
        <dbReference type="ARBA" id="ARBA00017871"/>
    </source>
</evidence>
<evidence type="ECO:0000256" key="5">
    <source>
        <dbReference type="ARBA" id="ARBA00023070"/>
    </source>
</evidence>
<comment type="catalytic activity">
    <reaction evidence="6">
        <text>L-tryptophan + O2 = indole-3-acetamide + CO2 + H2O</text>
        <dbReference type="Rhea" id="RHEA:16165"/>
        <dbReference type="ChEBI" id="CHEBI:15377"/>
        <dbReference type="ChEBI" id="CHEBI:15379"/>
        <dbReference type="ChEBI" id="CHEBI:16031"/>
        <dbReference type="ChEBI" id="CHEBI:16526"/>
        <dbReference type="ChEBI" id="CHEBI:57912"/>
        <dbReference type="EC" id="1.13.12.3"/>
    </reaction>
</comment>
<evidence type="ECO:0000256" key="6">
    <source>
        <dbReference type="ARBA" id="ARBA00047321"/>
    </source>
</evidence>
<dbReference type="PANTHER" id="PTHR10742">
    <property type="entry name" value="FLAVIN MONOAMINE OXIDASE"/>
    <property type="match status" value="1"/>
</dbReference>
<dbReference type="RefSeq" id="WP_346245522.1">
    <property type="nucleotide sequence ID" value="NZ_JBDIZK010000002.1"/>
</dbReference>
<keyword evidence="9" id="KW-1185">Reference proteome</keyword>
<dbReference type="Pfam" id="PF13450">
    <property type="entry name" value="NAD_binding_8"/>
    <property type="match status" value="1"/>
</dbReference>
<reference evidence="8 9" key="1">
    <citation type="submission" date="2024-05" db="EMBL/GenBank/DDBJ databases">
        <title>Sphingomonas sp. HF-S3 16S ribosomal RNA gene Genome sequencing and assembly.</title>
        <authorList>
            <person name="Lee H."/>
        </authorList>
    </citation>
    <scope>NUCLEOTIDE SEQUENCE [LARGE SCALE GENOMIC DNA]</scope>
    <source>
        <strain evidence="8 9">HF-S3</strain>
    </source>
</reference>
<evidence type="ECO:0000313" key="9">
    <source>
        <dbReference type="Proteomes" id="UP001427805"/>
    </source>
</evidence>
<dbReference type="EC" id="1.13.12.3" evidence="3"/>
<dbReference type="SUPFAM" id="SSF51905">
    <property type="entry name" value="FAD/NAD(P)-binding domain"/>
    <property type="match status" value="1"/>
</dbReference>
<comment type="caution">
    <text evidence="8">The sequence shown here is derived from an EMBL/GenBank/DDBJ whole genome shotgun (WGS) entry which is preliminary data.</text>
</comment>
<dbReference type="Pfam" id="PF01593">
    <property type="entry name" value="Amino_oxidase"/>
    <property type="match status" value="1"/>
</dbReference>
<comment type="similarity">
    <text evidence="2">Belongs to the tryptophan 2-monooxygenase family.</text>
</comment>
<evidence type="ECO:0000259" key="7">
    <source>
        <dbReference type="Pfam" id="PF01593"/>
    </source>
</evidence>
<dbReference type="Proteomes" id="UP001427805">
    <property type="component" value="Unassembled WGS sequence"/>
</dbReference>
<dbReference type="InterPro" id="IPR036188">
    <property type="entry name" value="FAD/NAD-bd_sf"/>
</dbReference>
<dbReference type="EMBL" id="JBDIZK010000002">
    <property type="protein sequence ID" value="MEN3746523.1"/>
    <property type="molecule type" value="Genomic_DNA"/>
</dbReference>
<name>A0ABV0B4J5_9SPHN</name>
<evidence type="ECO:0000256" key="2">
    <source>
        <dbReference type="ARBA" id="ARBA00005833"/>
    </source>
</evidence>
<organism evidence="8 9">
    <name type="scientific">Sphingomonas rustica</name>
    <dbReference type="NCBI Taxonomy" id="3103142"/>
    <lineage>
        <taxon>Bacteria</taxon>
        <taxon>Pseudomonadati</taxon>
        <taxon>Pseudomonadota</taxon>
        <taxon>Alphaproteobacteria</taxon>
        <taxon>Sphingomonadales</taxon>
        <taxon>Sphingomonadaceae</taxon>
        <taxon>Sphingomonas</taxon>
    </lineage>
</organism>
<proteinExistence type="inferred from homology"/>
<dbReference type="InterPro" id="IPR050281">
    <property type="entry name" value="Flavin_monoamine_oxidase"/>
</dbReference>
<keyword evidence="5" id="KW-0073">Auxin biosynthesis</keyword>
<protein>
    <recommendedName>
        <fullName evidence="4">Tryptophan 2-monooxygenase</fullName>
        <ecNumber evidence="3">1.13.12.3</ecNumber>
    </recommendedName>
</protein>
<keyword evidence="8" id="KW-0560">Oxidoreductase</keyword>
<evidence type="ECO:0000256" key="1">
    <source>
        <dbReference type="ARBA" id="ARBA00004814"/>
    </source>
</evidence>
<comment type="pathway">
    <text evidence="1">Plant hormone metabolism; auxin biosynthesis.</text>
</comment>
<dbReference type="Gene3D" id="3.50.50.60">
    <property type="entry name" value="FAD/NAD(P)-binding domain"/>
    <property type="match status" value="1"/>
</dbReference>
<dbReference type="PANTHER" id="PTHR10742:SF410">
    <property type="entry name" value="LYSINE-SPECIFIC HISTONE DEMETHYLASE 2"/>
    <property type="match status" value="1"/>
</dbReference>
<dbReference type="SUPFAM" id="SSF54373">
    <property type="entry name" value="FAD-linked reductases, C-terminal domain"/>
    <property type="match status" value="1"/>
</dbReference>
<sequence length="423" mass="45378">MSDWDFVIVGGGAAGVAAARRVADAKRSVLIVEASTRLGGRAHTVVRSGLPLDLGCGWLHSAQHNPWARVAEQAGFTIDRDLPRWMDQWRDLGFSREEQREAAHAFHAFEQRMRDAPPPSDRAGDLIDPGGKWNAYLETLSGVINGAGLDRLSVADYLAYMDAATDTDWRVTDGYGTLVAAHAAGLPTAMGTRVTSIDTDGKRLSIETSRGRLTAGHAIITVSTNVLASGAIGLPKAFADIQHASSRLPLGDADKLFFEVEDPELLPSDGHLMGNPRAAHTGTYTLRPFGRPIIECMVGGETARTLCAAGFNDAAAFAIDELADLLGNDWRRRLKLITASAWARHSFVQGAYSHALPGCHGARRQLSAPVDPRIRMAGEACHDTDFSTAHGAYETGIAAAEALLDPTQDALSRLPTLRRHPPA</sequence>
<dbReference type="GO" id="GO:0016491">
    <property type="term" value="F:oxidoreductase activity"/>
    <property type="evidence" value="ECO:0007669"/>
    <property type="project" value="UniProtKB-KW"/>
</dbReference>
<dbReference type="InterPro" id="IPR002937">
    <property type="entry name" value="Amino_oxidase"/>
</dbReference>
<gene>
    <name evidence="8" type="ORF">TPR58_05045</name>
</gene>
<accession>A0ABV0B4J5</accession>
<evidence type="ECO:0000313" key="8">
    <source>
        <dbReference type="EMBL" id="MEN3746523.1"/>
    </source>
</evidence>
<evidence type="ECO:0000256" key="3">
    <source>
        <dbReference type="ARBA" id="ARBA00012535"/>
    </source>
</evidence>